<evidence type="ECO:0000313" key="2">
    <source>
        <dbReference type="EMBL" id="TVU02061.1"/>
    </source>
</evidence>
<dbReference type="InterPro" id="IPR036047">
    <property type="entry name" value="F-box-like_dom_sf"/>
</dbReference>
<protein>
    <recommendedName>
        <fullName evidence="1">F-box domain-containing protein</fullName>
    </recommendedName>
</protein>
<feature type="non-terminal residue" evidence="2">
    <location>
        <position position="1"/>
    </location>
</feature>
<proteinExistence type="predicted"/>
<dbReference type="PANTHER" id="PTHR38926:SF74">
    <property type="entry name" value="OS08G0193600 PROTEIN"/>
    <property type="match status" value="1"/>
</dbReference>
<dbReference type="Proteomes" id="UP000324897">
    <property type="component" value="Unassembled WGS sequence"/>
</dbReference>
<dbReference type="SUPFAM" id="SSF81383">
    <property type="entry name" value="F-box domain"/>
    <property type="match status" value="1"/>
</dbReference>
<evidence type="ECO:0000259" key="1">
    <source>
        <dbReference type="PROSITE" id="PS50181"/>
    </source>
</evidence>
<dbReference type="Pfam" id="PF12937">
    <property type="entry name" value="F-box-like"/>
    <property type="match status" value="1"/>
</dbReference>
<dbReference type="Gramene" id="TVU02061">
    <property type="protein sequence ID" value="TVU02061"/>
    <property type="gene ID" value="EJB05_52427"/>
</dbReference>
<dbReference type="PANTHER" id="PTHR38926">
    <property type="entry name" value="F-BOX DOMAIN CONTAINING PROTEIN, EXPRESSED"/>
    <property type="match status" value="1"/>
</dbReference>
<keyword evidence="3" id="KW-1185">Reference proteome</keyword>
<dbReference type="EMBL" id="RWGY01000361">
    <property type="protein sequence ID" value="TVU02061.1"/>
    <property type="molecule type" value="Genomic_DNA"/>
</dbReference>
<dbReference type="AlphaFoldDB" id="A0A5J9SSR0"/>
<dbReference type="OrthoDB" id="690920at2759"/>
<gene>
    <name evidence="2" type="ORF">EJB05_52427</name>
</gene>
<feature type="domain" description="F-box" evidence="1">
    <location>
        <begin position="3"/>
        <end position="51"/>
    </location>
</feature>
<reference evidence="2 3" key="1">
    <citation type="journal article" date="2019" name="Sci. Rep.">
        <title>A high-quality genome of Eragrostis curvula grass provides insights into Poaceae evolution and supports new strategies to enhance forage quality.</title>
        <authorList>
            <person name="Carballo J."/>
            <person name="Santos B.A.C.M."/>
            <person name="Zappacosta D."/>
            <person name="Garbus I."/>
            <person name="Selva J.P."/>
            <person name="Gallo C.A."/>
            <person name="Diaz A."/>
            <person name="Albertini E."/>
            <person name="Caccamo M."/>
            <person name="Echenique V."/>
        </authorList>
    </citation>
    <scope>NUCLEOTIDE SEQUENCE [LARGE SCALE GENOMIC DNA]</scope>
    <source>
        <strain evidence="3">cv. Victoria</strain>
        <tissue evidence="2">Leaf</tissue>
    </source>
</reference>
<dbReference type="Gene3D" id="1.20.1280.50">
    <property type="match status" value="1"/>
</dbReference>
<dbReference type="InterPro" id="IPR032675">
    <property type="entry name" value="LRR_dom_sf"/>
</dbReference>
<dbReference type="InterPro" id="IPR001810">
    <property type="entry name" value="F-box_dom"/>
</dbReference>
<dbReference type="FunFam" id="1.20.1280.50:FF:000037">
    <property type="entry name" value="F-box protein SKIP19"/>
    <property type="match status" value="1"/>
</dbReference>
<comment type="caution">
    <text evidence="2">The sequence shown here is derived from an EMBL/GenBank/DDBJ whole genome shotgun (WGS) entry which is preliminary data.</text>
</comment>
<sequence>MEARDWSALPGDILYAVFLRLGTREIMRCADKVCRAWRRAAAGEPALWRRVDLTLTMVPARSTRRWKAMARAAMDRAAGQCEAFWGPCDNEFLRYLVESHDTPQKLFESICCACPRLKALRINFRLDHTSDYYDSDLDLFCQEKYAEYAIPVMGELNSLELLGYHLTAEGLTAILDSCPVLESLMAPESDYYDNNFIIDNMDEELRAKCAKLKQLIIPRVPRKRN</sequence>
<organism evidence="2 3">
    <name type="scientific">Eragrostis curvula</name>
    <name type="common">weeping love grass</name>
    <dbReference type="NCBI Taxonomy" id="38414"/>
    <lineage>
        <taxon>Eukaryota</taxon>
        <taxon>Viridiplantae</taxon>
        <taxon>Streptophyta</taxon>
        <taxon>Embryophyta</taxon>
        <taxon>Tracheophyta</taxon>
        <taxon>Spermatophyta</taxon>
        <taxon>Magnoliopsida</taxon>
        <taxon>Liliopsida</taxon>
        <taxon>Poales</taxon>
        <taxon>Poaceae</taxon>
        <taxon>PACMAD clade</taxon>
        <taxon>Chloridoideae</taxon>
        <taxon>Eragrostideae</taxon>
        <taxon>Eragrostidinae</taxon>
        <taxon>Eragrostis</taxon>
    </lineage>
</organism>
<name>A0A5J9SSR0_9POAL</name>
<dbReference type="PROSITE" id="PS50181">
    <property type="entry name" value="FBOX"/>
    <property type="match status" value="1"/>
</dbReference>
<evidence type="ECO:0000313" key="3">
    <source>
        <dbReference type="Proteomes" id="UP000324897"/>
    </source>
</evidence>
<dbReference type="Gene3D" id="3.80.10.10">
    <property type="entry name" value="Ribonuclease Inhibitor"/>
    <property type="match status" value="1"/>
</dbReference>
<accession>A0A5J9SSR0</accession>